<evidence type="ECO:0000256" key="12">
    <source>
        <dbReference type="RuleBase" id="RU004241"/>
    </source>
</evidence>
<dbReference type="GO" id="GO:0046872">
    <property type="term" value="F:metal ion binding"/>
    <property type="evidence" value="ECO:0007669"/>
    <property type="project" value="UniProtKB-KW"/>
</dbReference>
<name>H9WR60_PINTA</name>
<dbReference type="InterPro" id="IPR000823">
    <property type="entry name" value="Peroxidase_pln"/>
</dbReference>
<dbReference type="SUPFAM" id="SSF48113">
    <property type="entry name" value="Heme-dependent peroxidases"/>
    <property type="match status" value="1"/>
</dbReference>
<comment type="cofactor">
    <cofactor evidence="11">
        <name>Ca(2+)</name>
        <dbReference type="ChEBI" id="CHEBI:29108"/>
    </cofactor>
    <text evidence="11">Binds 2 calcium ions per subunit.</text>
</comment>
<evidence type="ECO:0000256" key="9">
    <source>
        <dbReference type="ARBA" id="ARBA00023002"/>
    </source>
</evidence>
<dbReference type="Pfam" id="PF00141">
    <property type="entry name" value="peroxidase"/>
    <property type="match status" value="1"/>
</dbReference>
<reference evidence="14" key="1">
    <citation type="submission" date="2008-08" db="EMBL/GenBank/DDBJ databases">
        <title>Nucleotide Diversity and Divergence in the Loblolly Pine Gene Space.</title>
        <authorList>
            <person name="Neale D.B."/>
            <person name="Wegrzyn J.L."/>
            <person name="Lee J.M."/>
            <person name="Eckert A.J."/>
            <person name="Liechty J.D."/>
            <person name="Stevens K.A."/>
            <person name="Langley C.H."/>
        </authorList>
    </citation>
    <scope>NUCLEOTIDE SEQUENCE</scope>
    <source>
        <strain evidence="15">6664</strain>
        <strain evidence="14">6666</strain>
        <tissue evidence="14">Megagametophyte</tissue>
    </source>
</reference>
<dbReference type="EMBL" id="FJ075464">
    <property type="protein sequence ID" value="AFG64505.1"/>
    <property type="molecule type" value="Genomic_DNA"/>
</dbReference>
<dbReference type="InterPro" id="IPR010255">
    <property type="entry name" value="Haem_peroxidase_sf"/>
</dbReference>
<evidence type="ECO:0000313" key="14">
    <source>
        <dbReference type="EMBL" id="AFG64503.1"/>
    </source>
</evidence>
<dbReference type="Gene3D" id="1.10.420.10">
    <property type="entry name" value="Peroxidase, domain 2"/>
    <property type="match status" value="1"/>
</dbReference>
<dbReference type="GO" id="GO:0020037">
    <property type="term" value="F:heme binding"/>
    <property type="evidence" value="ECO:0007669"/>
    <property type="project" value="InterPro"/>
</dbReference>
<dbReference type="PANTHER" id="PTHR31517:SF59">
    <property type="entry name" value="PEROXIDASE"/>
    <property type="match status" value="1"/>
</dbReference>
<dbReference type="PRINTS" id="PR00461">
    <property type="entry name" value="PLPEROXIDASE"/>
</dbReference>
<keyword evidence="6" id="KW-0349">Heme</keyword>
<evidence type="ECO:0000256" key="4">
    <source>
        <dbReference type="ARBA" id="ARBA00022525"/>
    </source>
</evidence>
<evidence type="ECO:0000256" key="5">
    <source>
        <dbReference type="ARBA" id="ARBA00022559"/>
    </source>
</evidence>
<comment type="cofactor">
    <cofactor evidence="2">
        <name>heme b</name>
        <dbReference type="ChEBI" id="CHEBI:60344"/>
    </cofactor>
</comment>
<evidence type="ECO:0000256" key="3">
    <source>
        <dbReference type="ARBA" id="ARBA00002322"/>
    </source>
</evidence>
<keyword evidence="10" id="KW-0408">Iron</keyword>
<comment type="function">
    <text evidence="3">Removal of H(2)O(2), oxidation of toxic reductants, biosynthesis and degradation of lignin, suberization, auxin catabolism, response to environmental stresses such as wounding, pathogen attack and oxidative stress. These functions might be dependent on each isozyme/isoform in each plant tissue.</text>
</comment>
<keyword evidence="9" id="KW-0560">Oxidoreductase</keyword>
<evidence type="ECO:0000256" key="2">
    <source>
        <dbReference type="ARBA" id="ARBA00001970"/>
    </source>
</evidence>
<evidence type="ECO:0000256" key="11">
    <source>
        <dbReference type="PIRSR" id="PIRSR600823-3"/>
    </source>
</evidence>
<feature type="non-terminal residue" evidence="14">
    <location>
        <position position="1"/>
    </location>
</feature>
<dbReference type="GO" id="GO:0006979">
    <property type="term" value="P:response to oxidative stress"/>
    <property type="evidence" value="ECO:0007669"/>
    <property type="project" value="InterPro"/>
</dbReference>
<dbReference type="PROSITE" id="PS50873">
    <property type="entry name" value="PEROXIDASE_4"/>
    <property type="match status" value="1"/>
</dbReference>
<dbReference type="InterPro" id="IPR002016">
    <property type="entry name" value="Haem_peroxidase"/>
</dbReference>
<feature type="binding site" evidence="11">
    <location>
        <position position="48"/>
    </location>
    <ligand>
        <name>Ca(2+)</name>
        <dbReference type="ChEBI" id="CHEBI:29108"/>
        <label>2</label>
    </ligand>
</feature>
<evidence type="ECO:0000256" key="7">
    <source>
        <dbReference type="ARBA" id="ARBA00022723"/>
    </source>
</evidence>
<dbReference type="PANTHER" id="PTHR31517">
    <property type="match status" value="1"/>
</dbReference>
<dbReference type="GO" id="GO:0140825">
    <property type="term" value="F:lactoperoxidase activity"/>
    <property type="evidence" value="ECO:0007669"/>
    <property type="project" value="UniProtKB-EC"/>
</dbReference>
<evidence type="ECO:0000313" key="15">
    <source>
        <dbReference type="EMBL" id="AFG64505.1"/>
    </source>
</evidence>
<protein>
    <recommendedName>
        <fullName evidence="13">Plant heme peroxidase family profile domain-containing protein</fullName>
    </recommendedName>
</protein>
<sequence>NFQGSGTADPSMDPTLVATLKNICPSPTSSSTQDPTVFLDQNTSFAFDNSYYQQLQLKHGILQIDQELTSAGSTKGIVTSMASDGTTFSKSFAAAIVKMGNIEVLTGKNGEIRTNCRVVNPTS</sequence>
<evidence type="ECO:0000256" key="6">
    <source>
        <dbReference type="ARBA" id="ARBA00022617"/>
    </source>
</evidence>
<comment type="similarity">
    <text evidence="12">Belongs to the peroxidase family.</text>
</comment>
<comment type="catalytic activity">
    <reaction evidence="1">
        <text>2 a phenolic donor + H2O2 = 2 a phenolic radical donor + 2 H2O</text>
        <dbReference type="Rhea" id="RHEA:56136"/>
        <dbReference type="ChEBI" id="CHEBI:15377"/>
        <dbReference type="ChEBI" id="CHEBI:16240"/>
        <dbReference type="ChEBI" id="CHEBI:139520"/>
        <dbReference type="ChEBI" id="CHEBI:139521"/>
        <dbReference type="EC" id="1.11.1.7"/>
    </reaction>
</comment>
<feature type="domain" description="Plant heme peroxidase family profile" evidence="13">
    <location>
        <begin position="1"/>
        <end position="120"/>
    </location>
</feature>
<keyword evidence="5" id="KW-0575">Peroxidase</keyword>
<gene>
    <name evidence="14" type="ORF">0_5488_02</name>
</gene>
<keyword evidence="7 11" id="KW-0479">Metal-binding</keyword>
<keyword evidence="8 11" id="KW-0106">Calcium</keyword>
<evidence type="ECO:0000256" key="8">
    <source>
        <dbReference type="ARBA" id="ARBA00022837"/>
    </source>
</evidence>
<feature type="binding site" evidence="11">
    <location>
        <position position="40"/>
    </location>
    <ligand>
        <name>Ca(2+)</name>
        <dbReference type="ChEBI" id="CHEBI:29108"/>
        <label>2</label>
    </ligand>
</feature>
<dbReference type="EMBL" id="FJ075460">
    <property type="protein sequence ID" value="AFG64503.1"/>
    <property type="molecule type" value="Genomic_DNA"/>
</dbReference>
<evidence type="ECO:0000256" key="10">
    <source>
        <dbReference type="ARBA" id="ARBA00023004"/>
    </source>
</evidence>
<proteinExistence type="inferred from homology"/>
<keyword evidence="4" id="KW-0964">Secreted</keyword>
<accession>H9WR60</accession>
<feature type="binding site" evidence="11">
    <location>
        <position position="43"/>
    </location>
    <ligand>
        <name>Ca(2+)</name>
        <dbReference type="ChEBI" id="CHEBI:29108"/>
        <label>2</label>
    </ligand>
</feature>
<evidence type="ECO:0000259" key="13">
    <source>
        <dbReference type="PROSITE" id="PS50873"/>
    </source>
</evidence>
<dbReference type="AlphaFoldDB" id="H9WR60"/>
<evidence type="ECO:0000256" key="1">
    <source>
        <dbReference type="ARBA" id="ARBA00000189"/>
    </source>
</evidence>
<organism evidence="14">
    <name type="scientific">Pinus taeda</name>
    <name type="common">Loblolly pine</name>
    <dbReference type="NCBI Taxonomy" id="3352"/>
    <lineage>
        <taxon>Eukaryota</taxon>
        <taxon>Viridiplantae</taxon>
        <taxon>Streptophyta</taxon>
        <taxon>Embryophyta</taxon>
        <taxon>Tracheophyta</taxon>
        <taxon>Spermatophyta</taxon>
        <taxon>Pinopsida</taxon>
        <taxon>Pinidae</taxon>
        <taxon>Conifers I</taxon>
        <taxon>Pinales</taxon>
        <taxon>Pinaceae</taxon>
        <taxon>Pinus</taxon>
        <taxon>Pinus subgen. Pinus</taxon>
    </lineage>
</organism>